<accession>A0AAV3U558</accession>
<evidence type="ECO:0000313" key="1">
    <source>
        <dbReference type="EMBL" id="GAA4948128.1"/>
    </source>
</evidence>
<gene>
    <name evidence="1" type="ORF">GCM10025791_30060</name>
</gene>
<dbReference type="EMBL" id="BAABLX010000027">
    <property type="protein sequence ID" value="GAA4948128.1"/>
    <property type="molecule type" value="Genomic_DNA"/>
</dbReference>
<dbReference type="AlphaFoldDB" id="A0AAV3U558"/>
<evidence type="ECO:0000313" key="2">
    <source>
        <dbReference type="Proteomes" id="UP001409585"/>
    </source>
</evidence>
<dbReference type="Proteomes" id="UP001409585">
    <property type="component" value="Unassembled WGS sequence"/>
</dbReference>
<dbReference type="RefSeq" id="WP_345423955.1">
    <property type="nucleotide sequence ID" value="NZ_AP031496.1"/>
</dbReference>
<organism evidence="1 2">
    <name type="scientific">Halioxenophilus aromaticivorans</name>
    <dbReference type="NCBI Taxonomy" id="1306992"/>
    <lineage>
        <taxon>Bacteria</taxon>
        <taxon>Pseudomonadati</taxon>
        <taxon>Pseudomonadota</taxon>
        <taxon>Gammaproteobacteria</taxon>
        <taxon>Alteromonadales</taxon>
        <taxon>Alteromonadaceae</taxon>
        <taxon>Halioxenophilus</taxon>
    </lineage>
</organism>
<evidence type="ECO:0008006" key="3">
    <source>
        <dbReference type="Google" id="ProtNLM"/>
    </source>
</evidence>
<protein>
    <recommendedName>
        <fullName evidence="3">Anti-sigma factor</fullName>
    </recommendedName>
</protein>
<comment type="caution">
    <text evidence="1">The sequence shown here is derived from an EMBL/GenBank/DDBJ whole genome shotgun (WGS) entry which is preliminary data.</text>
</comment>
<keyword evidence="2" id="KW-1185">Reference proteome</keyword>
<name>A0AAV3U558_9ALTE</name>
<reference evidence="2" key="1">
    <citation type="journal article" date="2019" name="Int. J. Syst. Evol. Microbiol.">
        <title>The Global Catalogue of Microorganisms (GCM) 10K type strain sequencing project: providing services to taxonomists for standard genome sequencing and annotation.</title>
        <authorList>
            <consortium name="The Broad Institute Genomics Platform"/>
            <consortium name="The Broad Institute Genome Sequencing Center for Infectious Disease"/>
            <person name="Wu L."/>
            <person name="Ma J."/>
        </authorList>
    </citation>
    <scope>NUCLEOTIDE SEQUENCE [LARGE SCALE GENOMIC DNA]</scope>
    <source>
        <strain evidence="2">JCM 19134</strain>
    </source>
</reference>
<proteinExistence type="predicted"/>
<sequence length="246" mass="27172">MNNQSEQVQFDERVDLYLRGKMSEEEELAFEIEYLDNPDLLAQVEMVERLIHGLKLNEDSFSQAAQVAEPKARYQVSQQAAEASDSFISKASAWLGKWFTPQTAWGAVAATLFLVPLMSVINQSAGPALTNPAVQGTYVHLLGQRVRSANGAADTIFIEPKQQNLVVGFATEPTFGVPEPLTVTVYNADDVVVWQQQGLQPDYRWTVYLSVNTQAIAPGTYRYELTNGDTIVNSGSFAMQYSDGGH</sequence>